<proteinExistence type="predicted"/>
<keyword evidence="2" id="KW-1185">Reference proteome</keyword>
<dbReference type="RefSeq" id="WP_130485617.1">
    <property type="nucleotide sequence ID" value="NZ_SGWW01000003.1"/>
</dbReference>
<dbReference type="EMBL" id="SGWW01000003">
    <property type="protein sequence ID" value="RZS56361.1"/>
    <property type="molecule type" value="Genomic_DNA"/>
</dbReference>
<organism evidence="1 2">
    <name type="scientific">Microcella putealis</name>
    <dbReference type="NCBI Taxonomy" id="337005"/>
    <lineage>
        <taxon>Bacteria</taxon>
        <taxon>Bacillati</taxon>
        <taxon>Actinomycetota</taxon>
        <taxon>Actinomycetes</taxon>
        <taxon>Micrococcales</taxon>
        <taxon>Microbacteriaceae</taxon>
        <taxon>Microcella</taxon>
    </lineage>
</organism>
<evidence type="ECO:0008006" key="3">
    <source>
        <dbReference type="Google" id="ProtNLM"/>
    </source>
</evidence>
<name>A0A4Q7LPT4_9MICO</name>
<dbReference type="InterPro" id="IPR011051">
    <property type="entry name" value="RmlC_Cupin_sf"/>
</dbReference>
<sequence>MDPVMHDLTLLTTWLMNEAAVEPSGRVVKPLDAFGDRVRVVGIGLAAGGTLPEHDNPGDATLQVLAGSVTLFADGHEFPLAAGRLMPIPQARHRVEAHEASALLLTQVPRG</sequence>
<dbReference type="PANTHER" id="PTHR37694">
    <property type="entry name" value="SLR8022 PROTEIN"/>
    <property type="match status" value="1"/>
</dbReference>
<dbReference type="OrthoDB" id="5190473at2"/>
<evidence type="ECO:0000313" key="2">
    <source>
        <dbReference type="Proteomes" id="UP000293519"/>
    </source>
</evidence>
<dbReference type="PANTHER" id="PTHR37694:SF1">
    <property type="entry name" value="SLR8022 PROTEIN"/>
    <property type="match status" value="1"/>
</dbReference>
<comment type="caution">
    <text evidence="1">The sequence shown here is derived from an EMBL/GenBank/DDBJ whole genome shotgun (WGS) entry which is preliminary data.</text>
</comment>
<protein>
    <recommendedName>
        <fullName evidence="3">Quercetin dioxygenase-like cupin family protein</fullName>
    </recommendedName>
</protein>
<dbReference type="Gene3D" id="2.60.120.10">
    <property type="entry name" value="Jelly Rolls"/>
    <property type="match status" value="1"/>
</dbReference>
<dbReference type="Proteomes" id="UP000293519">
    <property type="component" value="Unassembled WGS sequence"/>
</dbReference>
<dbReference type="SUPFAM" id="SSF51182">
    <property type="entry name" value="RmlC-like cupins"/>
    <property type="match status" value="1"/>
</dbReference>
<dbReference type="InterPro" id="IPR014710">
    <property type="entry name" value="RmlC-like_jellyroll"/>
</dbReference>
<dbReference type="AlphaFoldDB" id="A0A4Q7LPT4"/>
<gene>
    <name evidence="1" type="ORF">EV141_1820</name>
</gene>
<accession>A0A4Q7LPT4</accession>
<evidence type="ECO:0000313" key="1">
    <source>
        <dbReference type="EMBL" id="RZS56361.1"/>
    </source>
</evidence>
<reference evidence="1 2" key="1">
    <citation type="journal article" date="2015" name="Stand. Genomic Sci.">
        <title>Genomic Encyclopedia of Bacterial and Archaeal Type Strains, Phase III: the genomes of soil and plant-associated and newly described type strains.</title>
        <authorList>
            <person name="Whitman W.B."/>
            <person name="Woyke T."/>
            <person name="Klenk H.P."/>
            <person name="Zhou Y."/>
            <person name="Lilburn T.G."/>
            <person name="Beck B.J."/>
            <person name="De Vos P."/>
            <person name="Vandamme P."/>
            <person name="Eisen J.A."/>
            <person name="Garrity G."/>
            <person name="Hugenholtz P."/>
            <person name="Kyrpides N.C."/>
        </authorList>
    </citation>
    <scope>NUCLEOTIDE SEQUENCE [LARGE SCALE GENOMIC DNA]</scope>
    <source>
        <strain evidence="1 2">CV2</strain>
    </source>
</reference>